<dbReference type="AlphaFoldDB" id="A0A255Y845"/>
<keyword evidence="4 5" id="KW-0472">Membrane</keyword>
<dbReference type="EMBL" id="NOXT01000122">
    <property type="protein sequence ID" value="OYQ25351.1"/>
    <property type="molecule type" value="Genomic_DNA"/>
</dbReference>
<evidence type="ECO:0000256" key="1">
    <source>
        <dbReference type="ARBA" id="ARBA00004141"/>
    </source>
</evidence>
<dbReference type="PROSITE" id="PS50850">
    <property type="entry name" value="MFS"/>
    <property type="match status" value="1"/>
</dbReference>
<evidence type="ECO:0000256" key="5">
    <source>
        <dbReference type="SAM" id="Phobius"/>
    </source>
</evidence>
<feature type="transmembrane region" description="Helical" evidence="5">
    <location>
        <begin position="343"/>
        <end position="362"/>
    </location>
</feature>
<dbReference type="GO" id="GO:0015134">
    <property type="term" value="F:hexuronate transmembrane transporter activity"/>
    <property type="evidence" value="ECO:0007669"/>
    <property type="project" value="TreeGrafter"/>
</dbReference>
<dbReference type="InterPro" id="IPR020846">
    <property type="entry name" value="MFS_dom"/>
</dbReference>
<feature type="transmembrane region" description="Helical" evidence="5">
    <location>
        <begin position="215"/>
        <end position="235"/>
    </location>
</feature>
<comment type="subcellular location">
    <subcellularLocation>
        <location evidence="1">Membrane</location>
        <topology evidence="1">Multi-pass membrane protein</topology>
    </subcellularLocation>
</comment>
<evidence type="ECO:0000313" key="8">
    <source>
        <dbReference type="Proteomes" id="UP000216991"/>
    </source>
</evidence>
<dbReference type="PANTHER" id="PTHR11662">
    <property type="entry name" value="SOLUTE CARRIER FAMILY 17"/>
    <property type="match status" value="1"/>
</dbReference>
<evidence type="ECO:0000259" key="6">
    <source>
        <dbReference type="PROSITE" id="PS50850"/>
    </source>
</evidence>
<organism evidence="7 8">
    <name type="scientific">Sandarakinorhabdus cyanobacteriorum</name>
    <dbReference type="NCBI Taxonomy" id="1981098"/>
    <lineage>
        <taxon>Bacteria</taxon>
        <taxon>Pseudomonadati</taxon>
        <taxon>Pseudomonadota</taxon>
        <taxon>Alphaproteobacteria</taxon>
        <taxon>Sphingomonadales</taxon>
        <taxon>Sphingosinicellaceae</taxon>
        <taxon>Sandarakinorhabdus</taxon>
    </lineage>
</organism>
<evidence type="ECO:0000313" key="7">
    <source>
        <dbReference type="EMBL" id="OYQ25351.1"/>
    </source>
</evidence>
<dbReference type="RefSeq" id="WP_094474775.1">
    <property type="nucleotide sequence ID" value="NZ_NOXT01000122.1"/>
</dbReference>
<feature type="transmembrane region" description="Helical" evidence="5">
    <location>
        <begin position="374"/>
        <end position="393"/>
    </location>
</feature>
<dbReference type="InterPro" id="IPR036259">
    <property type="entry name" value="MFS_trans_sf"/>
</dbReference>
<feature type="transmembrane region" description="Helical" evidence="5">
    <location>
        <begin position="52"/>
        <end position="71"/>
    </location>
</feature>
<dbReference type="OrthoDB" id="9794076at2"/>
<accession>A0A255Y845</accession>
<evidence type="ECO:0000256" key="2">
    <source>
        <dbReference type="ARBA" id="ARBA00022692"/>
    </source>
</evidence>
<feature type="transmembrane region" description="Helical" evidence="5">
    <location>
        <begin position="255"/>
        <end position="276"/>
    </location>
</feature>
<dbReference type="InterPro" id="IPR050382">
    <property type="entry name" value="MFS_Na/Anion_cotransporter"/>
</dbReference>
<feature type="domain" description="Major facilitator superfamily (MFS) profile" evidence="6">
    <location>
        <begin position="13"/>
        <end position="401"/>
    </location>
</feature>
<comment type="caution">
    <text evidence="7">The sequence shown here is derived from an EMBL/GenBank/DDBJ whole genome shotgun (WGS) entry which is preliminary data.</text>
</comment>
<keyword evidence="8" id="KW-1185">Reference proteome</keyword>
<feature type="transmembrane region" description="Helical" evidence="5">
    <location>
        <begin position="163"/>
        <end position="184"/>
    </location>
</feature>
<dbReference type="InterPro" id="IPR011701">
    <property type="entry name" value="MFS"/>
</dbReference>
<dbReference type="GO" id="GO:0016020">
    <property type="term" value="C:membrane"/>
    <property type="evidence" value="ECO:0007669"/>
    <property type="project" value="UniProtKB-SubCell"/>
</dbReference>
<dbReference type="PANTHER" id="PTHR11662:SF285">
    <property type="entry name" value="HEXURONATE TRANSPORTER"/>
    <property type="match status" value="1"/>
</dbReference>
<evidence type="ECO:0000256" key="3">
    <source>
        <dbReference type="ARBA" id="ARBA00022989"/>
    </source>
</evidence>
<dbReference type="SUPFAM" id="SSF103473">
    <property type="entry name" value="MFS general substrate transporter"/>
    <property type="match status" value="1"/>
</dbReference>
<dbReference type="Proteomes" id="UP000216991">
    <property type="component" value="Unassembled WGS sequence"/>
</dbReference>
<sequence>MPVDAEARARRLLIALLFVGTALNYVDRQVLALLKPTLEAEFGWSDQEFAHLGSVFQLSAAFALLAVGWFVDRFGVRLAYGIAVAVWSAAGMAHAAAANVSQFVVARSVLAVAESVNTPAAVKAAATYLPLTQRSFGLGMVNTAPNIGAILTPLLIPPLALAFGWKAAFLVTGALGFVWLALWIGGTRRLAPVGVAKKAALDGNWAQLLSDRRTWTVVGAKALTDCVWWFVLFWSTDFLVKTFGLTQAEVGLPSALIFALAAVGAFSCGLLFPALLKRGMSINKARKTSMALYAVLILPIPLALQAPSAMAAALIIGLALLAHQGFSTNIFGLAADTVPPARVASVMALGGVAGNLTGTGIIELTGWCLTNGVGYWPMFAIAAGAYLTALAFIHVMQPVIRAADEG</sequence>
<keyword evidence="2 5" id="KW-0812">Transmembrane</keyword>
<dbReference type="Gene3D" id="1.20.1250.20">
    <property type="entry name" value="MFS general substrate transporter like domains"/>
    <property type="match status" value="2"/>
</dbReference>
<evidence type="ECO:0000256" key="4">
    <source>
        <dbReference type="ARBA" id="ARBA00023136"/>
    </source>
</evidence>
<keyword evidence="3 5" id="KW-1133">Transmembrane helix</keyword>
<gene>
    <name evidence="7" type="ORF">CHU93_13955</name>
</gene>
<proteinExistence type="predicted"/>
<dbReference type="Pfam" id="PF07690">
    <property type="entry name" value="MFS_1"/>
    <property type="match status" value="1"/>
</dbReference>
<name>A0A255Y845_9SPHN</name>
<feature type="transmembrane region" description="Helical" evidence="5">
    <location>
        <begin position="78"/>
        <end position="97"/>
    </location>
</feature>
<reference evidence="7 8" key="1">
    <citation type="submission" date="2017-07" db="EMBL/GenBank/DDBJ databases">
        <title>Sandarakinorhabdus cyanobacteriorum sp. nov., a novel bacterium isolated from cyanobacterial aggregates in a eutrophic lake.</title>
        <authorList>
            <person name="Cai H."/>
        </authorList>
    </citation>
    <scope>NUCLEOTIDE SEQUENCE [LARGE SCALE GENOMIC DNA]</scope>
    <source>
        <strain evidence="7 8">TH057</strain>
    </source>
</reference>
<feature type="transmembrane region" description="Helical" evidence="5">
    <location>
        <begin position="288"/>
        <end position="304"/>
    </location>
</feature>
<feature type="transmembrane region" description="Helical" evidence="5">
    <location>
        <begin position="310"/>
        <end position="331"/>
    </location>
</feature>
<protein>
    <submittedName>
        <fullName evidence="7">MFS transporter</fullName>
    </submittedName>
</protein>